<proteinExistence type="predicted"/>
<keyword evidence="2" id="KW-1185">Reference proteome</keyword>
<name>A0ABV1IDP0_9ACTN</name>
<evidence type="ECO:0000313" key="2">
    <source>
        <dbReference type="Proteomes" id="UP001478817"/>
    </source>
</evidence>
<dbReference type="RefSeq" id="WP_349181396.1">
    <property type="nucleotide sequence ID" value="NZ_JBBNGS010000002.1"/>
</dbReference>
<protein>
    <submittedName>
        <fullName evidence="1">Uncharacterized protein</fullName>
    </submittedName>
</protein>
<accession>A0ABV1IDP0</accession>
<gene>
    <name evidence="1" type="ORF">AAAT05_01515</name>
</gene>
<comment type="caution">
    <text evidence="1">The sequence shown here is derived from an EMBL/GenBank/DDBJ whole genome shotgun (WGS) entry which is preliminary data.</text>
</comment>
<dbReference type="Proteomes" id="UP001478817">
    <property type="component" value="Unassembled WGS sequence"/>
</dbReference>
<evidence type="ECO:0000313" key="1">
    <source>
        <dbReference type="EMBL" id="MEQ2637032.1"/>
    </source>
</evidence>
<dbReference type="EMBL" id="JBBNGS010000002">
    <property type="protein sequence ID" value="MEQ2637032.1"/>
    <property type="molecule type" value="Genomic_DNA"/>
</dbReference>
<reference evidence="1 2" key="1">
    <citation type="submission" date="2024-04" db="EMBL/GenBank/DDBJ databases">
        <title>Human intestinal bacterial collection.</title>
        <authorList>
            <person name="Pauvert C."/>
            <person name="Hitch T.C.A."/>
            <person name="Clavel T."/>
        </authorList>
    </citation>
    <scope>NUCLEOTIDE SEQUENCE [LARGE SCALE GENOMIC DNA]</scope>
    <source>
        <strain evidence="1 2">CLA-AA-H197</strain>
    </source>
</reference>
<organism evidence="1 2">
    <name type="scientific">Paratractidigestivibacter faecalis</name>
    <dbReference type="NCBI Taxonomy" id="2292441"/>
    <lineage>
        <taxon>Bacteria</taxon>
        <taxon>Bacillati</taxon>
        <taxon>Actinomycetota</taxon>
        <taxon>Coriobacteriia</taxon>
        <taxon>Coriobacteriales</taxon>
        <taxon>Atopobiaceae</taxon>
        <taxon>Paratractidigestivibacter</taxon>
    </lineage>
</organism>
<sequence>MISDAERREVAQELRELRHKTYYREEVVENICDVISIADPVNTFREPEDVYELLADLIDRPTCHVVESSTFCGSYGCEEAGTLWKLSCGDECVNDSDFPPRYCPSCGAEVVEDAR</sequence>